<dbReference type="PANTHER" id="PTHR23271:SF1">
    <property type="entry name" value="U3 SMALL NUCLEOLAR RNA-ASSOCIATED PROTEIN 6 HOMOLOG"/>
    <property type="match status" value="1"/>
</dbReference>
<dbReference type="GO" id="GO:0000462">
    <property type="term" value="P:maturation of SSU-rRNA from tricistronic rRNA transcript (SSU-rRNA, 5.8S rRNA, LSU-rRNA)"/>
    <property type="evidence" value="ECO:0007669"/>
    <property type="project" value="InterPro"/>
</dbReference>
<dbReference type="GO" id="GO:0034388">
    <property type="term" value="C:Pwp2p-containing subcomplex of 90S preribosome"/>
    <property type="evidence" value="ECO:0007669"/>
    <property type="project" value="TreeGrafter"/>
</dbReference>
<keyword evidence="4" id="KW-0677">Repeat</keyword>
<dbReference type="AlphaFoldDB" id="A0A9P4R4M1"/>
<dbReference type="InterPro" id="IPR003107">
    <property type="entry name" value="HAT"/>
</dbReference>
<dbReference type="Gene3D" id="1.25.40.10">
    <property type="entry name" value="Tetratricopeptide repeat domain"/>
    <property type="match status" value="1"/>
</dbReference>
<dbReference type="GO" id="GO:0032040">
    <property type="term" value="C:small-subunit processome"/>
    <property type="evidence" value="ECO:0007669"/>
    <property type="project" value="TreeGrafter"/>
</dbReference>
<dbReference type="EMBL" id="ML996112">
    <property type="protein sequence ID" value="KAF2738035.1"/>
    <property type="molecule type" value="Genomic_DNA"/>
</dbReference>
<evidence type="ECO:0000256" key="3">
    <source>
        <dbReference type="ARBA" id="ARBA00022552"/>
    </source>
</evidence>
<evidence type="ECO:0000256" key="5">
    <source>
        <dbReference type="ARBA" id="ARBA00023242"/>
    </source>
</evidence>
<evidence type="ECO:0000256" key="4">
    <source>
        <dbReference type="ARBA" id="ARBA00022737"/>
    </source>
</evidence>
<gene>
    <name evidence="8" type="ORF">EJ04DRAFT_460414</name>
</gene>
<comment type="similarity">
    <text evidence="2">Belongs to the UTP6 family.</text>
</comment>
<feature type="non-terminal residue" evidence="8">
    <location>
        <position position="445"/>
    </location>
</feature>
<dbReference type="GO" id="GO:0030515">
    <property type="term" value="F:snoRNA binding"/>
    <property type="evidence" value="ECO:0007669"/>
    <property type="project" value="InterPro"/>
</dbReference>
<evidence type="ECO:0000313" key="9">
    <source>
        <dbReference type="Proteomes" id="UP000799444"/>
    </source>
</evidence>
<evidence type="ECO:0000256" key="6">
    <source>
        <dbReference type="SAM" id="Coils"/>
    </source>
</evidence>
<dbReference type="Pfam" id="PF08640">
    <property type="entry name" value="U3_assoc_6"/>
    <property type="match status" value="1"/>
</dbReference>
<name>A0A9P4R4M1_9PLEO</name>
<keyword evidence="9" id="KW-1185">Reference proteome</keyword>
<comment type="caution">
    <text evidence="8">The sequence shown here is derived from an EMBL/GenBank/DDBJ whole genome shotgun (WGS) entry which is preliminary data.</text>
</comment>
<feature type="domain" description="U3 small nucleolar RNA-associated protein 6 N-terminal" evidence="7">
    <location>
        <begin position="12"/>
        <end position="82"/>
    </location>
</feature>
<dbReference type="SMART" id="SM00386">
    <property type="entry name" value="HAT"/>
    <property type="match status" value="4"/>
</dbReference>
<dbReference type="InterPro" id="IPR013949">
    <property type="entry name" value="Utp6"/>
</dbReference>
<keyword evidence="5" id="KW-0539">Nucleus</keyword>
<organism evidence="8 9">
    <name type="scientific">Polyplosphaeria fusca</name>
    <dbReference type="NCBI Taxonomy" id="682080"/>
    <lineage>
        <taxon>Eukaryota</taxon>
        <taxon>Fungi</taxon>
        <taxon>Dikarya</taxon>
        <taxon>Ascomycota</taxon>
        <taxon>Pezizomycotina</taxon>
        <taxon>Dothideomycetes</taxon>
        <taxon>Pleosporomycetidae</taxon>
        <taxon>Pleosporales</taxon>
        <taxon>Tetraplosphaeriaceae</taxon>
        <taxon>Polyplosphaeria</taxon>
    </lineage>
</organism>
<keyword evidence="3" id="KW-0698">rRNA processing</keyword>
<dbReference type="InterPro" id="IPR011990">
    <property type="entry name" value="TPR-like_helical_dom_sf"/>
</dbReference>
<dbReference type="OrthoDB" id="28112at2759"/>
<feature type="coiled-coil region" evidence="6">
    <location>
        <begin position="12"/>
        <end position="39"/>
    </location>
</feature>
<comment type="subcellular location">
    <subcellularLocation>
        <location evidence="1">Nucleus</location>
        <location evidence="1">Nucleolus</location>
    </subcellularLocation>
</comment>
<proteinExistence type="inferred from homology"/>
<evidence type="ECO:0000313" key="8">
    <source>
        <dbReference type="EMBL" id="KAF2738035.1"/>
    </source>
</evidence>
<sequence>MAGPSDKARFYLEQGVSELNELERKKVFTRDEISSIAKRRSEFEHIINARGSLPSDYVRYIDFEKNVDALRRKRIKRLGVKSTGSGARTIFFLFNRGTRKFSGDLGLWMEYIEFARKEKAYKKLNEILTSVVRLHSTKPELWIYAAQYFMDTQADITNARSYMQRGLRFCKRSENLWLEYAKLETIYIAKIAGRRRILGLDMDRDHTVANDDHDADMIALPAITAEDINPTLGQDDGVDEVALNNLANAPILTGAIPIAVFDSAMKQFQPDAELAEQFFQMFAEFDQLPCLKHLLQHVLDHLVESSPDSVHTTMCTVRLDLLGIRPTSPEFPSLLRKALDALSSAMRDHPAGKSRLSQFAICLVLPYYRMCDEEMVDPSIEKVLLSSLRKYSRLLEEAESSDGATIAALAESLGRDGKSENAERLVRSSMKQWGTNATLQQLHSA</sequence>
<dbReference type="Proteomes" id="UP000799444">
    <property type="component" value="Unassembled WGS sequence"/>
</dbReference>
<evidence type="ECO:0000256" key="2">
    <source>
        <dbReference type="ARBA" id="ARBA00010734"/>
    </source>
</evidence>
<dbReference type="PANTHER" id="PTHR23271">
    <property type="entry name" value="HEPATOCELLULAR CARCINOMA-ASSOCIATED ANTIGEN 66"/>
    <property type="match status" value="1"/>
</dbReference>
<protein>
    <submittedName>
        <fullName evidence="8">Hepatocellular carcinoma-associated antigen 66</fullName>
    </submittedName>
</protein>
<evidence type="ECO:0000259" key="7">
    <source>
        <dbReference type="Pfam" id="PF08640"/>
    </source>
</evidence>
<dbReference type="SUPFAM" id="SSF48452">
    <property type="entry name" value="TPR-like"/>
    <property type="match status" value="1"/>
</dbReference>
<dbReference type="InterPro" id="IPR055347">
    <property type="entry name" value="UTP6_N"/>
</dbReference>
<keyword evidence="6" id="KW-0175">Coiled coil</keyword>
<reference evidence="8" key="1">
    <citation type="journal article" date="2020" name="Stud. Mycol.">
        <title>101 Dothideomycetes genomes: a test case for predicting lifestyles and emergence of pathogens.</title>
        <authorList>
            <person name="Haridas S."/>
            <person name="Albert R."/>
            <person name="Binder M."/>
            <person name="Bloem J."/>
            <person name="Labutti K."/>
            <person name="Salamov A."/>
            <person name="Andreopoulos B."/>
            <person name="Baker S."/>
            <person name="Barry K."/>
            <person name="Bills G."/>
            <person name="Bluhm B."/>
            <person name="Cannon C."/>
            <person name="Castanera R."/>
            <person name="Culley D."/>
            <person name="Daum C."/>
            <person name="Ezra D."/>
            <person name="Gonzalez J."/>
            <person name="Henrissat B."/>
            <person name="Kuo A."/>
            <person name="Liang C."/>
            <person name="Lipzen A."/>
            <person name="Lutzoni F."/>
            <person name="Magnuson J."/>
            <person name="Mondo S."/>
            <person name="Nolan M."/>
            <person name="Ohm R."/>
            <person name="Pangilinan J."/>
            <person name="Park H.-J."/>
            <person name="Ramirez L."/>
            <person name="Alfaro M."/>
            <person name="Sun H."/>
            <person name="Tritt A."/>
            <person name="Yoshinaga Y."/>
            <person name="Zwiers L.-H."/>
            <person name="Turgeon B."/>
            <person name="Goodwin S."/>
            <person name="Spatafora J."/>
            <person name="Crous P."/>
            <person name="Grigoriev I."/>
        </authorList>
    </citation>
    <scope>NUCLEOTIDE SEQUENCE</scope>
    <source>
        <strain evidence="8">CBS 125425</strain>
    </source>
</reference>
<evidence type="ECO:0000256" key="1">
    <source>
        <dbReference type="ARBA" id="ARBA00004604"/>
    </source>
</evidence>
<accession>A0A9P4R4M1</accession>